<dbReference type="EC" id="2.7.11.1" evidence="4"/>
<organism evidence="19">
    <name type="scientific">Oryza punctata</name>
    <name type="common">Red rice</name>
    <dbReference type="NCBI Taxonomy" id="4537"/>
    <lineage>
        <taxon>Eukaryota</taxon>
        <taxon>Viridiplantae</taxon>
        <taxon>Streptophyta</taxon>
        <taxon>Embryophyta</taxon>
        <taxon>Tracheophyta</taxon>
        <taxon>Spermatophyta</taxon>
        <taxon>Magnoliopsida</taxon>
        <taxon>Liliopsida</taxon>
        <taxon>Poales</taxon>
        <taxon>Poaceae</taxon>
        <taxon>BOP clade</taxon>
        <taxon>Oryzoideae</taxon>
        <taxon>Oryzeae</taxon>
        <taxon>Oryzinae</taxon>
        <taxon>Oryza</taxon>
    </lineage>
</organism>
<proteinExistence type="inferred from homology"/>
<dbReference type="SUPFAM" id="SSF52047">
    <property type="entry name" value="RNI-like"/>
    <property type="match status" value="1"/>
</dbReference>
<evidence type="ECO:0000256" key="2">
    <source>
        <dbReference type="ARBA" id="ARBA00004236"/>
    </source>
</evidence>
<keyword evidence="10" id="KW-0418">Kinase</keyword>
<dbReference type="Gene3D" id="3.80.10.10">
    <property type="entry name" value="Ribonuclease Inhibitor"/>
    <property type="match status" value="2"/>
</dbReference>
<dbReference type="FunFam" id="1.25.40.10:FF:000695">
    <property type="entry name" value="Pentatricopeptide repeat-containing protein At5g03800"/>
    <property type="match status" value="1"/>
</dbReference>
<comment type="catalytic activity">
    <reaction evidence="15">
        <text>L-seryl-[protein] + ATP = O-phospho-L-seryl-[protein] + ADP + H(+)</text>
        <dbReference type="Rhea" id="RHEA:17989"/>
        <dbReference type="Rhea" id="RHEA-COMP:9863"/>
        <dbReference type="Rhea" id="RHEA-COMP:11604"/>
        <dbReference type="ChEBI" id="CHEBI:15378"/>
        <dbReference type="ChEBI" id="CHEBI:29999"/>
        <dbReference type="ChEBI" id="CHEBI:30616"/>
        <dbReference type="ChEBI" id="CHEBI:83421"/>
        <dbReference type="ChEBI" id="CHEBI:456216"/>
        <dbReference type="EC" id="2.7.11.1"/>
    </reaction>
</comment>
<dbReference type="InterPro" id="IPR011990">
    <property type="entry name" value="TPR-like_helical_dom_sf"/>
</dbReference>
<dbReference type="InterPro" id="IPR046960">
    <property type="entry name" value="PPR_At4g14850-like_plant"/>
</dbReference>
<evidence type="ECO:0000256" key="6">
    <source>
        <dbReference type="ARBA" id="ARBA00022527"/>
    </source>
</evidence>
<feature type="domain" description="Leucine-rich repeat-containing N-terminal plant-type" evidence="18">
    <location>
        <begin position="822"/>
        <end position="861"/>
    </location>
</feature>
<evidence type="ECO:0000256" key="9">
    <source>
        <dbReference type="ARBA" id="ARBA00022737"/>
    </source>
</evidence>
<dbReference type="EnsemblPlants" id="OPUNC04G26760.1">
    <property type="protein sequence ID" value="OPUNC04G26760.1"/>
    <property type="gene ID" value="OPUNC04G26760"/>
</dbReference>
<keyword evidence="13 17" id="KW-0472">Membrane</keyword>
<sequence length="1531" mass="166682">MPPDWSRSRLGPCSLEEALAAAAALLRSGSPRRAVLRRARAIHALFVVSSTPSSPTPTTFLANQLLSLYAHLSAIPDALALLRSTPRPSVVSYNTVLSALSRAPRHAPEGFRLFRRLHASGLRPTAPSLCALLRAAGELHDRRAGAAAHSQAATLGFLASDIVPTALLQMYSQCGAPGDANQVFDEMATRDGVAWNCVMHCNVRYGYLDRALGQFCRMVRGGLPPTESTLSSVLSGCGRAGDRRRGRVLHGWVVKLEELDPDMPLQNALLDMYSSCGDLETALCVFERIETPDLVSWNTLIAGFSGVGNGFSAMHAFVQLKAVQFDERVVPDEYTLAAVVSACATLPAMFGGKPLHAEVIKAGLESSVFVGNTLLNMYFTNEEPGSARILFDSLTQKDVIMWTEMVAGHSSLGEGELALRYFVSMLQEGYSVDSFSLSSALNSTAELAGLKQGEMLHAQVVKSGYEGNICASGSLVDMYAKNGALPGAYLVFCNIQKPDLKCWNSLIGGYGNHGNSEMAFKLFGEMIRDGLQPDHVTYISLLSACSHCGLVEKGKFYWFCMMTDGIMPGFKHYTSMVSLLSRAGLLDEAVDLMMKSPFTKKCPELWRILLSSCITFRNLSIGVHAAEQVLEQDPDDISTHILLSNLYASLGKWDVVAEIRKKMRGLMVEKEPGLSWVEMKNVVHVFSADDECHSQIDDCHRELLRLKGNMELLDTCENEFMSKLPQYMGYTFFRLDVCLYWTLCQSYLGKCSVLTKDGIRIQTPEQPVSIKPFISCKEMSLLSQFCLCLQRKAGSCCRCIRILLAFVFVLHVHGGHSQTCDPTDLAALLAFSDGLDRMGAGLVGWGPNDTSCCSWTGISCDLGRVVELDLSNRSLSRNSLRGEALAQLGRLANLRVLDLSANGLSGPFPASGGGFPAIEVVNISSNGFTGPHPVFPGARNLTVLDITENAFSGDINATALCSSPVKILRFSANAFSGDVPAGFSQCKVLNELSLDSNGLTGSLPNDLYTIPELRWLSIQENQLSGSLDEALGNLSELTQIDLSNNMFTGTIPDVFGKLMSLEFLNLGSNQLNGTLPLSLSYCLMLRVVSLRNNSMSGEIAIDFSLLTKLNTFDAGVNRLHGAIPPGLTLCTQLRMLNLGRNKLQGELPESFKNLTSLSYLSLAGNGFTNLSSALQVLQHLPNLTSLVLTSNFHGGETTLMDGIEGFKRMQVLVLANCALLGTIPRWLQSLKSLSVLDISWNNLHGEIPPWLGNLDSLFYIDLSNNSFSGELPASFTQMKSLISSNGSSGQASTGDLQLFIKKNSTSTGKGLQYNQLSSFPSSLILSNNKLVGPILPAFGHLVKLHVLDLGFNNFSGPIPDELSNMSSLEILDLAHNDLSGSIPSSLTKLNFLSKFDVSYNNLSGDVPTGGQFSTFTSEDFVGNPALHSSRNSSSTGEFAGNPALCLSRSQSCYKRVVTTEVSYETRFAFGLLTMESGFAFGLLTVWNVLFFASSWRAAYFQMVDSFFDRLYVITVVNLNRLRRKWEHKDHP</sequence>
<keyword evidence="8 17" id="KW-0812">Transmembrane</keyword>
<dbReference type="GO" id="GO:0004674">
    <property type="term" value="F:protein serine/threonine kinase activity"/>
    <property type="evidence" value="ECO:0007669"/>
    <property type="project" value="UniProtKB-KW"/>
</dbReference>
<dbReference type="GO" id="GO:0003723">
    <property type="term" value="F:RNA binding"/>
    <property type="evidence" value="ECO:0007669"/>
    <property type="project" value="InterPro"/>
</dbReference>
<dbReference type="FunFam" id="1.25.40.10:FF:000694">
    <property type="entry name" value="Pentatricopeptide repeat-containing protein At3g50420"/>
    <property type="match status" value="1"/>
</dbReference>
<evidence type="ECO:0000256" key="13">
    <source>
        <dbReference type="ARBA" id="ARBA00023136"/>
    </source>
</evidence>
<feature type="transmembrane region" description="Helical" evidence="17">
    <location>
        <begin position="1467"/>
        <end position="1492"/>
    </location>
</feature>
<evidence type="ECO:0000256" key="10">
    <source>
        <dbReference type="ARBA" id="ARBA00022777"/>
    </source>
</evidence>
<dbReference type="FunFam" id="3.80.10.10:FF:000213">
    <property type="entry name" value="Tyrosine-sulfated glycopeptide receptor 1"/>
    <property type="match status" value="1"/>
</dbReference>
<keyword evidence="20" id="KW-1185">Reference proteome</keyword>
<dbReference type="Pfam" id="PF20431">
    <property type="entry name" value="E_motif"/>
    <property type="match status" value="1"/>
</dbReference>
<dbReference type="Pfam" id="PF13855">
    <property type="entry name" value="LRR_8"/>
    <property type="match status" value="3"/>
</dbReference>
<accession>A0A0E0KWN1</accession>
<dbReference type="FunFam" id="1.25.40.10:FF:000355">
    <property type="entry name" value="Pentatricopeptide repeat-containing protein"/>
    <property type="match status" value="1"/>
</dbReference>
<evidence type="ECO:0000313" key="19">
    <source>
        <dbReference type="EnsemblPlants" id="OPUNC04G26760.1"/>
    </source>
</evidence>
<keyword evidence="12 17" id="KW-1133">Transmembrane helix</keyword>
<dbReference type="InterPro" id="IPR002885">
    <property type="entry name" value="PPR_rpt"/>
</dbReference>
<evidence type="ECO:0000256" key="16">
    <source>
        <dbReference type="PROSITE-ProRule" id="PRU00708"/>
    </source>
</evidence>
<dbReference type="Pfam" id="PF00560">
    <property type="entry name" value="LRR_1"/>
    <property type="match status" value="1"/>
</dbReference>
<dbReference type="Gene3D" id="1.25.40.10">
    <property type="entry name" value="Tetratricopeptide repeat domain"/>
    <property type="match status" value="5"/>
</dbReference>
<evidence type="ECO:0000256" key="1">
    <source>
        <dbReference type="ARBA" id="ARBA00004167"/>
    </source>
</evidence>
<name>A0A0E0KWN1_ORYPU</name>
<keyword evidence="11" id="KW-0809">Transit peptide</keyword>
<evidence type="ECO:0000259" key="18">
    <source>
        <dbReference type="Pfam" id="PF08263"/>
    </source>
</evidence>
<dbReference type="SMART" id="SM00369">
    <property type="entry name" value="LRR_TYP"/>
    <property type="match status" value="9"/>
</dbReference>
<feature type="repeat" description="PPR" evidence="16">
    <location>
        <begin position="89"/>
        <end position="124"/>
    </location>
</feature>
<comment type="subcellular location">
    <subcellularLocation>
        <location evidence="2">Cell membrane</location>
    </subcellularLocation>
    <subcellularLocation>
        <location evidence="1">Membrane</location>
        <topology evidence="1">Single-pass membrane protein</topology>
    </subcellularLocation>
</comment>
<evidence type="ECO:0000256" key="8">
    <source>
        <dbReference type="ARBA" id="ARBA00022692"/>
    </source>
</evidence>
<evidence type="ECO:0000256" key="4">
    <source>
        <dbReference type="ARBA" id="ARBA00012513"/>
    </source>
</evidence>
<keyword evidence="6" id="KW-0723">Serine/threonine-protein kinase</keyword>
<evidence type="ECO:0000256" key="5">
    <source>
        <dbReference type="ARBA" id="ARBA00022475"/>
    </source>
</evidence>
<dbReference type="HOGENOM" id="CLU_004030_0_0_1"/>
<dbReference type="PANTHER" id="PTHR47926">
    <property type="entry name" value="PENTATRICOPEPTIDE REPEAT-CONTAINING PROTEIN"/>
    <property type="match status" value="1"/>
</dbReference>
<dbReference type="InterPro" id="IPR013210">
    <property type="entry name" value="LRR_N_plant-typ"/>
</dbReference>
<evidence type="ECO:0000313" key="20">
    <source>
        <dbReference type="Proteomes" id="UP000026962"/>
    </source>
</evidence>
<dbReference type="FunFam" id="1.25.40.10:FF:001330">
    <property type="entry name" value="Pentatricopeptide repeat-containing protein At3g50420"/>
    <property type="match status" value="1"/>
</dbReference>
<evidence type="ECO:0000256" key="3">
    <source>
        <dbReference type="ARBA" id="ARBA00009592"/>
    </source>
</evidence>
<dbReference type="Pfam" id="PF01535">
    <property type="entry name" value="PPR"/>
    <property type="match status" value="5"/>
</dbReference>
<evidence type="ECO:0000256" key="15">
    <source>
        <dbReference type="ARBA" id="ARBA00048679"/>
    </source>
</evidence>
<dbReference type="PANTHER" id="PTHR47926:SF356">
    <property type="entry name" value="(WILD MALAYSIAN BANANA) HYPOTHETICAL PROTEIN"/>
    <property type="match status" value="1"/>
</dbReference>
<feature type="repeat" description="PPR" evidence="16">
    <location>
        <begin position="534"/>
        <end position="568"/>
    </location>
</feature>
<dbReference type="FunFam" id="3.80.10.10:FF:000095">
    <property type="entry name" value="LRR receptor-like serine/threonine-protein kinase GSO1"/>
    <property type="match status" value="1"/>
</dbReference>
<comment type="catalytic activity">
    <reaction evidence="14">
        <text>L-threonyl-[protein] + ATP = O-phospho-L-threonyl-[protein] + ADP + H(+)</text>
        <dbReference type="Rhea" id="RHEA:46608"/>
        <dbReference type="Rhea" id="RHEA-COMP:11060"/>
        <dbReference type="Rhea" id="RHEA-COMP:11605"/>
        <dbReference type="ChEBI" id="CHEBI:15378"/>
        <dbReference type="ChEBI" id="CHEBI:30013"/>
        <dbReference type="ChEBI" id="CHEBI:30616"/>
        <dbReference type="ChEBI" id="CHEBI:61977"/>
        <dbReference type="ChEBI" id="CHEBI:456216"/>
        <dbReference type="EC" id="2.7.11.1"/>
    </reaction>
</comment>
<protein>
    <recommendedName>
        <fullName evidence="4">non-specific serine/threonine protein kinase</fullName>
        <ecNumber evidence="4">2.7.11.1</ecNumber>
    </recommendedName>
</protein>
<dbReference type="InterPro" id="IPR003591">
    <property type="entry name" value="Leu-rich_rpt_typical-subtyp"/>
</dbReference>
<keyword evidence="5" id="KW-1003">Cell membrane</keyword>
<dbReference type="InterPro" id="IPR032675">
    <property type="entry name" value="LRR_dom_sf"/>
</dbReference>
<dbReference type="eggNOG" id="KOG4197">
    <property type="taxonomic scope" value="Eukaryota"/>
</dbReference>
<feature type="repeat" description="PPR" evidence="16">
    <location>
        <begin position="191"/>
        <end position="225"/>
    </location>
</feature>
<feature type="repeat" description="PPR" evidence="16">
    <location>
        <begin position="499"/>
        <end position="533"/>
    </location>
</feature>
<dbReference type="Gramene" id="OPUNC04G26760.1">
    <property type="protein sequence ID" value="OPUNC04G26760.1"/>
    <property type="gene ID" value="OPUNC04G26760"/>
</dbReference>
<keyword evidence="10" id="KW-0808">Transferase</keyword>
<dbReference type="Pfam" id="PF08263">
    <property type="entry name" value="LRRNT_2"/>
    <property type="match status" value="1"/>
</dbReference>
<dbReference type="FunFam" id="1.25.40.10:FF:000981">
    <property type="entry name" value="Pentatricopeptide repeat-containing protein mitochondrial"/>
    <property type="match status" value="1"/>
</dbReference>
<dbReference type="InterPro" id="IPR001611">
    <property type="entry name" value="Leu-rich_rpt"/>
</dbReference>
<evidence type="ECO:0000256" key="17">
    <source>
        <dbReference type="SAM" id="Phobius"/>
    </source>
</evidence>
<dbReference type="NCBIfam" id="TIGR00756">
    <property type="entry name" value="PPR"/>
    <property type="match status" value="1"/>
</dbReference>
<evidence type="ECO:0000256" key="7">
    <source>
        <dbReference type="ARBA" id="ARBA00022614"/>
    </source>
</evidence>
<comment type="similarity">
    <text evidence="3">Belongs to the RLP family.</text>
</comment>
<dbReference type="InterPro" id="IPR046848">
    <property type="entry name" value="E_motif"/>
</dbReference>
<dbReference type="SUPFAM" id="SSF52058">
    <property type="entry name" value="L domain-like"/>
    <property type="match status" value="2"/>
</dbReference>
<dbReference type="Proteomes" id="UP000026962">
    <property type="component" value="Chromosome 4"/>
</dbReference>
<feature type="repeat" description="PPR" evidence="16">
    <location>
        <begin position="398"/>
        <end position="432"/>
    </location>
</feature>
<evidence type="ECO:0000256" key="12">
    <source>
        <dbReference type="ARBA" id="ARBA00022989"/>
    </source>
</evidence>
<evidence type="ECO:0000256" key="14">
    <source>
        <dbReference type="ARBA" id="ARBA00047899"/>
    </source>
</evidence>
<dbReference type="GO" id="GO:0005886">
    <property type="term" value="C:plasma membrane"/>
    <property type="evidence" value="ECO:0007669"/>
    <property type="project" value="UniProtKB-SubCell"/>
</dbReference>
<dbReference type="FunFam" id="1.25.40.10:FF:000449">
    <property type="entry name" value="Pentatricopeptide repeat-containing protein mitochondrial"/>
    <property type="match status" value="1"/>
</dbReference>
<reference evidence="19" key="1">
    <citation type="submission" date="2015-04" db="UniProtKB">
        <authorList>
            <consortium name="EnsemblPlants"/>
        </authorList>
    </citation>
    <scope>IDENTIFICATION</scope>
</reference>
<reference evidence="19" key="2">
    <citation type="submission" date="2018-05" db="EMBL/GenBank/DDBJ databases">
        <title>OpunRS2 (Oryza punctata Reference Sequence Version 2).</title>
        <authorList>
            <person name="Zhang J."/>
            <person name="Kudrna D."/>
            <person name="Lee S."/>
            <person name="Talag J."/>
            <person name="Welchert J."/>
            <person name="Wing R.A."/>
        </authorList>
    </citation>
    <scope>NUCLEOTIDE SEQUENCE [LARGE SCALE GENOMIC DNA]</scope>
</reference>
<keyword evidence="7" id="KW-0433">Leucine-rich repeat</keyword>
<evidence type="ECO:0000256" key="11">
    <source>
        <dbReference type="ARBA" id="ARBA00022946"/>
    </source>
</evidence>
<dbReference type="Pfam" id="PF13041">
    <property type="entry name" value="PPR_2"/>
    <property type="match status" value="1"/>
</dbReference>
<keyword evidence="9" id="KW-0677">Repeat</keyword>
<dbReference type="GO" id="GO:0009451">
    <property type="term" value="P:RNA modification"/>
    <property type="evidence" value="ECO:0007669"/>
    <property type="project" value="InterPro"/>
</dbReference>
<dbReference type="STRING" id="4537.A0A0E0KWN1"/>
<dbReference type="PROSITE" id="PS51375">
    <property type="entry name" value="PPR"/>
    <property type="match status" value="5"/>
</dbReference>